<dbReference type="InterPro" id="IPR002539">
    <property type="entry name" value="MaoC-like_dom"/>
</dbReference>
<dbReference type="Gene3D" id="3.10.129.10">
    <property type="entry name" value="Hotdog Thioesterase"/>
    <property type="match status" value="1"/>
</dbReference>
<organism evidence="2 3">
    <name type="scientific">Actinoalloteichus hoggarensis</name>
    <dbReference type="NCBI Taxonomy" id="1470176"/>
    <lineage>
        <taxon>Bacteria</taxon>
        <taxon>Bacillati</taxon>
        <taxon>Actinomycetota</taxon>
        <taxon>Actinomycetes</taxon>
        <taxon>Pseudonocardiales</taxon>
        <taxon>Pseudonocardiaceae</taxon>
        <taxon>Actinoalloteichus</taxon>
    </lineage>
</organism>
<sequence>MTAREGAEPDPVGPPPSEQPGVPATTGRLPDAGPHASEEPPRIFASFADLIEAVGTVIGPGPWEPIEQARVDAFAEATDDRQWIHTDPERAAKGPFGGTVAHGYLTLSLLPKLNRGLYRVAGLRAGVNYGLNRVRFPAPLRTGSVVRAVSRIDEATPLADGALALVATVTVTARGAERPCCVAQTVSRLYPDG</sequence>
<evidence type="ECO:0000313" key="3">
    <source>
        <dbReference type="Proteomes" id="UP000204221"/>
    </source>
</evidence>
<dbReference type="KEGG" id="ahg:AHOG_12775"/>
<dbReference type="EC" id="4.2.1.17" evidence="2"/>
<dbReference type="InterPro" id="IPR029069">
    <property type="entry name" value="HotDog_dom_sf"/>
</dbReference>
<dbReference type="PANTHER" id="PTHR42993:SF1">
    <property type="entry name" value="MAOC-LIKE DEHYDRATASE DOMAIN-CONTAINING PROTEIN"/>
    <property type="match status" value="1"/>
</dbReference>
<dbReference type="GO" id="GO:0004300">
    <property type="term" value="F:enoyl-CoA hydratase activity"/>
    <property type="evidence" value="ECO:0007669"/>
    <property type="project" value="UniProtKB-EC"/>
</dbReference>
<dbReference type="RefSeq" id="WP_311770128.1">
    <property type="nucleotide sequence ID" value="NZ_CP022521.1"/>
</dbReference>
<reference evidence="2 3" key="1">
    <citation type="submission" date="2017-07" db="EMBL/GenBank/DDBJ databases">
        <title>Complete genome sequence of Actinoalloteichus hoggarensis DSM 45943, type strain of Actinoalloteichus hoggarensis.</title>
        <authorList>
            <person name="Ruckert C."/>
            <person name="Nouioui I."/>
            <person name="Willmese J."/>
            <person name="van Wezel G."/>
            <person name="Klenk H.-P."/>
            <person name="Kalinowski J."/>
            <person name="Zotchev S.B."/>
        </authorList>
    </citation>
    <scope>NUCLEOTIDE SEQUENCE [LARGE SCALE GENOMIC DNA]</scope>
    <source>
        <strain evidence="2 3">DSM 45943</strain>
    </source>
</reference>
<dbReference type="AlphaFoldDB" id="A0A221W343"/>
<evidence type="ECO:0000256" key="1">
    <source>
        <dbReference type="ARBA" id="ARBA00005254"/>
    </source>
</evidence>
<keyword evidence="2" id="KW-0456">Lyase</keyword>
<dbReference type="InterPro" id="IPR039375">
    <property type="entry name" value="NodN-like"/>
</dbReference>
<name>A0A221W343_9PSEU</name>
<dbReference type="PANTHER" id="PTHR42993">
    <property type="entry name" value="MAOC-LIKE DEHYDRATASE DOMAIN-CONTAINING PROTEIN"/>
    <property type="match status" value="1"/>
</dbReference>
<keyword evidence="3" id="KW-1185">Reference proteome</keyword>
<dbReference type="EMBL" id="CP022521">
    <property type="protein sequence ID" value="ASO20198.1"/>
    <property type="molecule type" value="Genomic_DNA"/>
</dbReference>
<accession>A0A221W343</accession>
<comment type="similarity">
    <text evidence="1">Belongs to the enoyl-CoA hydratase/isomerase family.</text>
</comment>
<dbReference type="SUPFAM" id="SSF54637">
    <property type="entry name" value="Thioesterase/thiol ester dehydrase-isomerase"/>
    <property type="match status" value="1"/>
</dbReference>
<gene>
    <name evidence="2" type="ORF">AHOG_12775</name>
</gene>
<dbReference type="Proteomes" id="UP000204221">
    <property type="component" value="Chromosome"/>
</dbReference>
<proteinExistence type="inferred from homology"/>
<dbReference type="Pfam" id="PF01575">
    <property type="entry name" value="MaoC_dehydratas"/>
    <property type="match status" value="1"/>
</dbReference>
<dbReference type="CDD" id="cd03450">
    <property type="entry name" value="NodN"/>
    <property type="match status" value="1"/>
</dbReference>
<protein>
    <submittedName>
        <fullName evidence="2">Putative enoyl-CoA hydratase 1</fullName>
        <ecNumber evidence="2">4.2.1.17</ecNumber>
    </submittedName>
</protein>
<evidence type="ECO:0000313" key="2">
    <source>
        <dbReference type="EMBL" id="ASO20198.1"/>
    </source>
</evidence>